<feature type="compositionally biased region" description="Low complexity" evidence="1">
    <location>
        <begin position="1"/>
        <end position="10"/>
    </location>
</feature>
<accession>A0A3M9XPW8</accession>
<dbReference type="AlphaFoldDB" id="A0A3M9XPW8"/>
<sequence>MIGVPSPALAGGQGGGPSSIPPLPPHTTLRILSDGRAGHEAQTLGVAEALGLTPDIRRIAPRHVYAALAPFAPADPRDGFTHAPPYPDIAIAAGRRTIPALTRLKRDSGGRIFTVYLNKPANGPGAADLIVAPRHDCLRAANVFSPLTPANRITPERLAAARAAPDPRIAVLRRPRIALIVGGDSRHGAYGAAHIAELEHIAASLLASGRGVMATASRRTPTALRERLRRALVAPSGFFWDGEGENPYLSMLANADAIIVTGDSVNMVGEAIATAAPVYVVPPPGRRGKIDRGKIDAYLGALRDAGAIRLWSGALADWRRTPVNATSDIASAVAQAYSAFAGPRL</sequence>
<evidence type="ECO:0008006" key="4">
    <source>
        <dbReference type="Google" id="ProtNLM"/>
    </source>
</evidence>
<protein>
    <recommendedName>
        <fullName evidence="4">Nucleoside-diphosphate sugar epimerase</fullName>
    </recommendedName>
</protein>
<feature type="region of interest" description="Disordered" evidence="1">
    <location>
        <begin position="1"/>
        <end position="26"/>
    </location>
</feature>
<dbReference type="InterPro" id="IPR009367">
    <property type="entry name" value="Elm1-like"/>
</dbReference>
<organism evidence="2 3">
    <name type="scientific">Methylocystis hirsuta</name>
    <dbReference type="NCBI Taxonomy" id="369798"/>
    <lineage>
        <taxon>Bacteria</taxon>
        <taxon>Pseudomonadati</taxon>
        <taxon>Pseudomonadota</taxon>
        <taxon>Alphaproteobacteria</taxon>
        <taxon>Hyphomicrobiales</taxon>
        <taxon>Methylocystaceae</taxon>
        <taxon>Methylocystis</taxon>
    </lineage>
</organism>
<proteinExistence type="predicted"/>
<keyword evidence="3" id="KW-1185">Reference proteome</keyword>
<dbReference type="RefSeq" id="WP_123176026.1">
    <property type="nucleotide sequence ID" value="NZ_QWDD01000001.1"/>
</dbReference>
<comment type="caution">
    <text evidence="2">The sequence shown here is derived from an EMBL/GenBank/DDBJ whole genome shotgun (WGS) entry which is preliminary data.</text>
</comment>
<dbReference type="Pfam" id="PF06258">
    <property type="entry name" value="Mito_fiss_Elm1"/>
    <property type="match status" value="1"/>
</dbReference>
<dbReference type="OrthoDB" id="272235at2"/>
<dbReference type="Proteomes" id="UP000268623">
    <property type="component" value="Unassembled WGS sequence"/>
</dbReference>
<evidence type="ECO:0000256" key="1">
    <source>
        <dbReference type="SAM" id="MobiDB-lite"/>
    </source>
</evidence>
<name>A0A3M9XPW8_9HYPH</name>
<dbReference type="PANTHER" id="PTHR33986:SF15">
    <property type="entry name" value="MITOCHONDRIAL FISSION PROTEIN ELM1"/>
    <property type="match status" value="1"/>
</dbReference>
<reference evidence="2 3" key="1">
    <citation type="submission" date="2018-08" db="EMBL/GenBank/DDBJ databases">
        <title>Genome sequence of Methylocystis hirsuta CSC1, a methanotroph able to accumulate PHAs.</title>
        <authorList>
            <person name="Bordel S."/>
            <person name="Rodriguez E."/>
            <person name="Gancedo J."/>
            <person name="Munoz R."/>
        </authorList>
    </citation>
    <scope>NUCLEOTIDE SEQUENCE [LARGE SCALE GENOMIC DNA]</scope>
    <source>
        <strain evidence="2 3">CSC1</strain>
    </source>
</reference>
<evidence type="ECO:0000313" key="2">
    <source>
        <dbReference type="EMBL" id="RNJ50074.1"/>
    </source>
</evidence>
<dbReference type="EMBL" id="QWDD01000001">
    <property type="protein sequence ID" value="RNJ50074.1"/>
    <property type="molecule type" value="Genomic_DNA"/>
</dbReference>
<dbReference type="PANTHER" id="PTHR33986">
    <property type="entry name" value="OS02G0535700 PROTEIN"/>
    <property type="match status" value="1"/>
</dbReference>
<gene>
    <name evidence="2" type="ORF">D1O30_11155</name>
</gene>
<evidence type="ECO:0000313" key="3">
    <source>
        <dbReference type="Proteomes" id="UP000268623"/>
    </source>
</evidence>